<evidence type="ECO:0000313" key="3">
    <source>
        <dbReference type="Proteomes" id="UP000789901"/>
    </source>
</evidence>
<name>A0ABN7WBZ5_GIGMA</name>
<sequence length="290" mass="33503">MLEEINTTISATSNASLINTDTSNNISNDVQEKAYYCKKAKNKNTERSTKNWIMKFEEFHTSSGYLNSLTELSNLKQIEKEIVEFISSMKKKMHSRIDRSNPINLLYRIFIRLSILLAIRSGEHYQLQVNQFKIDRNGGLQFFHYTSKNNQRGLQKGQAQVISIPLDTVEQEPSDPEFYLQPNSNWLESGIWYKKNHVEKNKLINFMHEIGHITKINIPIESLTNYSGRKTAAQCLQDHNIPEQAIIQLTEHKSIQGIYAYKQVNEVQQVHTINTLINITDGLTNDNNNL</sequence>
<feature type="non-terminal residue" evidence="2">
    <location>
        <position position="1"/>
    </location>
</feature>
<dbReference type="PANTHER" id="PTHR21446:SF12">
    <property type="entry name" value="POTASSIUM CHANNEL TETRAMERIZATION DOMAIN CONTAINING 1"/>
    <property type="match status" value="1"/>
</dbReference>
<comment type="caution">
    <text evidence="2">The sequence shown here is derived from an EMBL/GenBank/DDBJ whole genome shotgun (WGS) entry which is preliminary data.</text>
</comment>
<dbReference type="Gene3D" id="1.10.443.10">
    <property type="entry name" value="Intergrase catalytic core"/>
    <property type="match status" value="1"/>
</dbReference>
<organism evidence="2 3">
    <name type="scientific">Gigaspora margarita</name>
    <dbReference type="NCBI Taxonomy" id="4874"/>
    <lineage>
        <taxon>Eukaryota</taxon>
        <taxon>Fungi</taxon>
        <taxon>Fungi incertae sedis</taxon>
        <taxon>Mucoromycota</taxon>
        <taxon>Glomeromycotina</taxon>
        <taxon>Glomeromycetes</taxon>
        <taxon>Diversisporales</taxon>
        <taxon>Gigasporaceae</taxon>
        <taxon>Gigaspora</taxon>
    </lineage>
</organism>
<dbReference type="Proteomes" id="UP000789901">
    <property type="component" value="Unassembled WGS sequence"/>
</dbReference>
<reference evidence="2 3" key="1">
    <citation type="submission" date="2021-06" db="EMBL/GenBank/DDBJ databases">
        <authorList>
            <person name="Kallberg Y."/>
            <person name="Tangrot J."/>
            <person name="Rosling A."/>
        </authorList>
    </citation>
    <scope>NUCLEOTIDE SEQUENCE [LARGE SCALE GENOMIC DNA]</scope>
    <source>
        <strain evidence="2 3">120-4 pot B 10/14</strain>
    </source>
</reference>
<protein>
    <submittedName>
        <fullName evidence="2">25999_t:CDS:1</fullName>
    </submittedName>
</protein>
<dbReference type="InterPro" id="IPR011010">
    <property type="entry name" value="DNA_brk_join_enz"/>
</dbReference>
<dbReference type="PANTHER" id="PTHR21446">
    <property type="entry name" value="DUF3504 DOMAIN-CONTAINING PROTEIN"/>
    <property type="match status" value="1"/>
</dbReference>
<evidence type="ECO:0000256" key="1">
    <source>
        <dbReference type="ARBA" id="ARBA00023172"/>
    </source>
</evidence>
<keyword evidence="1" id="KW-0233">DNA recombination</keyword>
<keyword evidence="3" id="KW-1185">Reference proteome</keyword>
<dbReference type="InterPro" id="IPR013762">
    <property type="entry name" value="Integrase-like_cat_sf"/>
</dbReference>
<evidence type="ECO:0000313" key="2">
    <source>
        <dbReference type="EMBL" id="CAG8825220.1"/>
    </source>
</evidence>
<proteinExistence type="predicted"/>
<dbReference type="EMBL" id="CAJVQB010037466">
    <property type="protein sequence ID" value="CAG8825220.1"/>
    <property type="molecule type" value="Genomic_DNA"/>
</dbReference>
<accession>A0ABN7WBZ5</accession>
<gene>
    <name evidence="2" type="ORF">GMARGA_LOCUS28785</name>
</gene>
<dbReference type="InterPro" id="IPR052787">
    <property type="entry name" value="MAVS"/>
</dbReference>
<dbReference type="SUPFAM" id="SSF56349">
    <property type="entry name" value="DNA breaking-rejoining enzymes"/>
    <property type="match status" value="1"/>
</dbReference>
<feature type="non-terminal residue" evidence="2">
    <location>
        <position position="290"/>
    </location>
</feature>